<feature type="active site" description="Proton acceptor; specific for D-alanine" evidence="4">
    <location>
        <position position="39"/>
    </location>
</feature>
<dbReference type="SMART" id="SM01005">
    <property type="entry name" value="Ala_racemase_C"/>
    <property type="match status" value="1"/>
</dbReference>
<dbReference type="InterPro" id="IPR029066">
    <property type="entry name" value="PLP-binding_barrel"/>
</dbReference>
<dbReference type="GO" id="GO:0008784">
    <property type="term" value="F:alanine racemase activity"/>
    <property type="evidence" value="ECO:0007669"/>
    <property type="project" value="UniProtKB-UniRule"/>
</dbReference>
<dbReference type="EMBL" id="DVOF01000209">
    <property type="protein sequence ID" value="HIV03312.1"/>
    <property type="molecule type" value="Genomic_DNA"/>
</dbReference>
<keyword evidence="2 4" id="KW-0663">Pyridoxal phosphate</keyword>
<dbReference type="FunFam" id="3.20.20.10:FF:000002">
    <property type="entry name" value="Alanine racemase"/>
    <property type="match status" value="1"/>
</dbReference>
<feature type="active site" description="Proton acceptor; specific for L-alanine" evidence="4">
    <location>
        <position position="271"/>
    </location>
</feature>
<dbReference type="NCBIfam" id="TIGR00492">
    <property type="entry name" value="alr"/>
    <property type="match status" value="1"/>
</dbReference>
<comment type="function">
    <text evidence="4">Catalyzes the interconversion of L-alanine and D-alanine. May also act on other amino acids.</text>
</comment>
<dbReference type="GO" id="GO:0030632">
    <property type="term" value="P:D-alanine biosynthetic process"/>
    <property type="evidence" value="ECO:0007669"/>
    <property type="project" value="UniProtKB-UniRule"/>
</dbReference>
<comment type="pathway">
    <text evidence="4">Amino-acid biosynthesis; D-alanine biosynthesis; D-alanine from L-alanine: step 1/1.</text>
</comment>
<name>A0A9D1T0Q8_9FIRM</name>
<feature type="domain" description="Alanine racemase C-terminal" evidence="7">
    <location>
        <begin position="250"/>
        <end position="378"/>
    </location>
</feature>
<dbReference type="CDD" id="cd00430">
    <property type="entry name" value="PLPDE_III_AR"/>
    <property type="match status" value="1"/>
</dbReference>
<dbReference type="GO" id="GO:0009252">
    <property type="term" value="P:peptidoglycan biosynthetic process"/>
    <property type="evidence" value="ECO:0007669"/>
    <property type="project" value="TreeGrafter"/>
</dbReference>
<reference evidence="8" key="2">
    <citation type="journal article" date="2021" name="PeerJ">
        <title>Extensive microbial diversity within the chicken gut microbiome revealed by metagenomics and culture.</title>
        <authorList>
            <person name="Gilroy R."/>
            <person name="Ravi A."/>
            <person name="Getino M."/>
            <person name="Pursley I."/>
            <person name="Horton D.L."/>
            <person name="Alikhan N.F."/>
            <person name="Baker D."/>
            <person name="Gharbi K."/>
            <person name="Hall N."/>
            <person name="Watson M."/>
            <person name="Adriaenssens E.M."/>
            <person name="Foster-Nyarko E."/>
            <person name="Jarju S."/>
            <person name="Secka A."/>
            <person name="Antonio M."/>
            <person name="Oren A."/>
            <person name="Chaudhuri R.R."/>
            <person name="La Ragione R."/>
            <person name="Hildebrand F."/>
            <person name="Pallen M.J."/>
        </authorList>
    </citation>
    <scope>NUCLEOTIDE SEQUENCE</scope>
    <source>
        <strain evidence="8">4920</strain>
    </source>
</reference>
<evidence type="ECO:0000256" key="1">
    <source>
        <dbReference type="ARBA" id="ARBA00001933"/>
    </source>
</evidence>
<feature type="binding site" evidence="4 6">
    <location>
        <position position="319"/>
    </location>
    <ligand>
        <name>substrate</name>
    </ligand>
</feature>
<dbReference type="SUPFAM" id="SSF51419">
    <property type="entry name" value="PLP-binding barrel"/>
    <property type="match status" value="1"/>
</dbReference>
<dbReference type="PANTHER" id="PTHR30511">
    <property type="entry name" value="ALANINE RACEMASE"/>
    <property type="match status" value="1"/>
</dbReference>
<comment type="caution">
    <text evidence="8">The sequence shown here is derived from an EMBL/GenBank/DDBJ whole genome shotgun (WGS) entry which is preliminary data.</text>
</comment>
<dbReference type="PANTHER" id="PTHR30511:SF0">
    <property type="entry name" value="ALANINE RACEMASE, CATABOLIC-RELATED"/>
    <property type="match status" value="1"/>
</dbReference>
<dbReference type="HAMAP" id="MF_01201">
    <property type="entry name" value="Ala_racemase"/>
    <property type="match status" value="1"/>
</dbReference>
<dbReference type="Proteomes" id="UP000886743">
    <property type="component" value="Unassembled WGS sequence"/>
</dbReference>
<dbReference type="SUPFAM" id="SSF50621">
    <property type="entry name" value="Alanine racemase C-terminal domain-like"/>
    <property type="match status" value="1"/>
</dbReference>
<organism evidence="8 9">
    <name type="scientific">Candidatus Aphodoplasma excrementigallinarum</name>
    <dbReference type="NCBI Taxonomy" id="2840673"/>
    <lineage>
        <taxon>Bacteria</taxon>
        <taxon>Bacillati</taxon>
        <taxon>Bacillota</taxon>
        <taxon>Clostridia</taxon>
        <taxon>Eubacteriales</taxon>
        <taxon>Candidatus Aphodoplasma</taxon>
    </lineage>
</organism>
<dbReference type="Pfam" id="PF00842">
    <property type="entry name" value="Ala_racemase_C"/>
    <property type="match status" value="1"/>
</dbReference>
<dbReference type="InterPro" id="IPR020622">
    <property type="entry name" value="Ala_racemase_pyridoxalP-BS"/>
</dbReference>
<evidence type="ECO:0000256" key="2">
    <source>
        <dbReference type="ARBA" id="ARBA00022898"/>
    </source>
</evidence>
<dbReference type="GO" id="GO:0005829">
    <property type="term" value="C:cytosol"/>
    <property type="evidence" value="ECO:0007669"/>
    <property type="project" value="TreeGrafter"/>
</dbReference>
<dbReference type="PRINTS" id="PR00992">
    <property type="entry name" value="ALARACEMASE"/>
</dbReference>
<reference evidence="8" key="1">
    <citation type="submission" date="2020-10" db="EMBL/GenBank/DDBJ databases">
        <authorList>
            <person name="Gilroy R."/>
        </authorList>
    </citation>
    <scope>NUCLEOTIDE SEQUENCE</scope>
    <source>
        <strain evidence="8">4920</strain>
    </source>
</reference>
<proteinExistence type="inferred from homology"/>
<dbReference type="InterPro" id="IPR009006">
    <property type="entry name" value="Ala_racemase/Decarboxylase_C"/>
</dbReference>
<dbReference type="Pfam" id="PF01168">
    <property type="entry name" value="Ala_racemase_N"/>
    <property type="match status" value="1"/>
</dbReference>
<gene>
    <name evidence="8" type="ORF">IAC74_07020</name>
</gene>
<dbReference type="GO" id="GO:0030170">
    <property type="term" value="F:pyridoxal phosphate binding"/>
    <property type="evidence" value="ECO:0007669"/>
    <property type="project" value="UniProtKB-UniRule"/>
</dbReference>
<evidence type="ECO:0000256" key="6">
    <source>
        <dbReference type="PIRSR" id="PIRSR600821-52"/>
    </source>
</evidence>
<keyword evidence="3 4" id="KW-0413">Isomerase</keyword>
<evidence type="ECO:0000256" key="5">
    <source>
        <dbReference type="PIRSR" id="PIRSR600821-50"/>
    </source>
</evidence>
<comment type="cofactor">
    <cofactor evidence="1 4 5">
        <name>pyridoxal 5'-phosphate</name>
        <dbReference type="ChEBI" id="CHEBI:597326"/>
    </cofactor>
</comment>
<dbReference type="InterPro" id="IPR001608">
    <property type="entry name" value="Ala_racemase_N"/>
</dbReference>
<feature type="binding site" evidence="4 6">
    <location>
        <position position="137"/>
    </location>
    <ligand>
        <name>substrate</name>
    </ligand>
</feature>
<protein>
    <recommendedName>
        <fullName evidence="4">Alanine racemase</fullName>
        <ecNumber evidence="4">5.1.1.1</ecNumber>
    </recommendedName>
</protein>
<accession>A0A9D1T0Q8</accession>
<dbReference type="AlphaFoldDB" id="A0A9D1T0Q8"/>
<dbReference type="Gene3D" id="2.40.37.10">
    <property type="entry name" value="Lyase, Ornithine Decarboxylase, Chain A, domain 1"/>
    <property type="match status" value="1"/>
</dbReference>
<dbReference type="PROSITE" id="PS00395">
    <property type="entry name" value="ALANINE_RACEMASE"/>
    <property type="match status" value="1"/>
</dbReference>
<feature type="modified residue" description="N6-(pyridoxal phosphate)lysine" evidence="4 5">
    <location>
        <position position="39"/>
    </location>
</feature>
<dbReference type="Gene3D" id="3.20.20.10">
    <property type="entry name" value="Alanine racemase"/>
    <property type="match status" value="1"/>
</dbReference>
<dbReference type="InterPro" id="IPR000821">
    <property type="entry name" value="Ala_racemase"/>
</dbReference>
<evidence type="ECO:0000259" key="7">
    <source>
        <dbReference type="SMART" id="SM01005"/>
    </source>
</evidence>
<comment type="similarity">
    <text evidence="4">Belongs to the alanine racemase family.</text>
</comment>
<evidence type="ECO:0000256" key="4">
    <source>
        <dbReference type="HAMAP-Rule" id="MF_01201"/>
    </source>
</evidence>
<dbReference type="InterPro" id="IPR011079">
    <property type="entry name" value="Ala_racemase_C"/>
</dbReference>
<dbReference type="EC" id="5.1.1.1" evidence="4"/>
<comment type="catalytic activity">
    <reaction evidence="4">
        <text>L-alanine = D-alanine</text>
        <dbReference type="Rhea" id="RHEA:20249"/>
        <dbReference type="ChEBI" id="CHEBI:57416"/>
        <dbReference type="ChEBI" id="CHEBI:57972"/>
        <dbReference type="EC" id="5.1.1.1"/>
    </reaction>
</comment>
<sequence>MDSYTQRAWAQVSLDAIASNMQNIRRMTRPEAAVMAVVKADAYGHGFLQVAKTLLENGADAFAVAMLDEAKQLRSRGIDVPVLILGNTNRDLCEDLIDYDVMPTVFSYDMAKALSNVAVKKNKDAKLHIKLDTGMSRIGFLCDERHAPETVREIKRIAALPNLEIDGIFTHLSCADEDEYAYTKMQFDRFMAVCDRLQRDGVQIGRRHVCNSAALVLYPQMQLDMVRPGVILYGLHPSPLTEGKIELQSAMSLKARVTLVKRIEEAIGVSYGKEYITTPPATIATIPIGYADGYSRLLAGKAEMLWHGKRLPVVGRICMDQCMIDATNADNIEVDDIVTVMGSDGGACISADELAHHMGTINYEIVCLIGKRIPRVYTSNGSVVRALNNLV</sequence>
<evidence type="ECO:0000256" key="3">
    <source>
        <dbReference type="ARBA" id="ARBA00023235"/>
    </source>
</evidence>
<evidence type="ECO:0000313" key="9">
    <source>
        <dbReference type="Proteomes" id="UP000886743"/>
    </source>
</evidence>
<evidence type="ECO:0000313" key="8">
    <source>
        <dbReference type="EMBL" id="HIV03312.1"/>
    </source>
</evidence>